<dbReference type="RefSeq" id="XP_033663373.1">
    <property type="nucleotide sequence ID" value="XM_033813859.1"/>
</dbReference>
<accession>A0A6A6C5V3</accession>
<dbReference type="GeneID" id="54567131"/>
<organism evidence="1 2">
    <name type="scientific">Zasmidium cellare ATCC 36951</name>
    <dbReference type="NCBI Taxonomy" id="1080233"/>
    <lineage>
        <taxon>Eukaryota</taxon>
        <taxon>Fungi</taxon>
        <taxon>Dikarya</taxon>
        <taxon>Ascomycota</taxon>
        <taxon>Pezizomycotina</taxon>
        <taxon>Dothideomycetes</taxon>
        <taxon>Dothideomycetidae</taxon>
        <taxon>Mycosphaerellales</taxon>
        <taxon>Mycosphaerellaceae</taxon>
        <taxon>Zasmidium</taxon>
    </lineage>
</organism>
<dbReference type="AlphaFoldDB" id="A0A6A6C5V3"/>
<dbReference type="Proteomes" id="UP000799537">
    <property type="component" value="Unassembled WGS sequence"/>
</dbReference>
<protein>
    <submittedName>
        <fullName evidence="1">Uncharacterized protein</fullName>
    </submittedName>
</protein>
<evidence type="ECO:0000313" key="1">
    <source>
        <dbReference type="EMBL" id="KAF2162484.1"/>
    </source>
</evidence>
<name>A0A6A6C5V3_ZASCE</name>
<evidence type="ECO:0000313" key="2">
    <source>
        <dbReference type="Proteomes" id="UP000799537"/>
    </source>
</evidence>
<proteinExistence type="predicted"/>
<reference evidence="1" key="1">
    <citation type="journal article" date="2020" name="Stud. Mycol.">
        <title>101 Dothideomycetes genomes: a test case for predicting lifestyles and emergence of pathogens.</title>
        <authorList>
            <person name="Haridas S."/>
            <person name="Albert R."/>
            <person name="Binder M."/>
            <person name="Bloem J."/>
            <person name="Labutti K."/>
            <person name="Salamov A."/>
            <person name="Andreopoulos B."/>
            <person name="Baker S."/>
            <person name="Barry K."/>
            <person name="Bills G."/>
            <person name="Bluhm B."/>
            <person name="Cannon C."/>
            <person name="Castanera R."/>
            <person name="Culley D."/>
            <person name="Daum C."/>
            <person name="Ezra D."/>
            <person name="Gonzalez J."/>
            <person name="Henrissat B."/>
            <person name="Kuo A."/>
            <person name="Liang C."/>
            <person name="Lipzen A."/>
            <person name="Lutzoni F."/>
            <person name="Magnuson J."/>
            <person name="Mondo S."/>
            <person name="Nolan M."/>
            <person name="Ohm R."/>
            <person name="Pangilinan J."/>
            <person name="Park H.-J."/>
            <person name="Ramirez L."/>
            <person name="Alfaro M."/>
            <person name="Sun H."/>
            <person name="Tritt A."/>
            <person name="Yoshinaga Y."/>
            <person name="Zwiers L.-H."/>
            <person name="Turgeon B."/>
            <person name="Goodwin S."/>
            <person name="Spatafora J."/>
            <person name="Crous P."/>
            <person name="Grigoriev I."/>
        </authorList>
    </citation>
    <scope>NUCLEOTIDE SEQUENCE</scope>
    <source>
        <strain evidence="1">ATCC 36951</strain>
    </source>
</reference>
<sequence>METSFWWDFAWGAAVAEVTTPANGAGVDDEWHSFETDYIERHKDMNGFHPRMERYSMETRDCTKATVKSGDLLLGLAGTALAVVLSEAEGDGNLIRLALMVGSGDAPGVDIARVAYQKVLSLDFLAKDSLAGDCYKSGQFPYQSMTPRTNF</sequence>
<keyword evidence="2" id="KW-1185">Reference proteome</keyword>
<dbReference type="EMBL" id="ML993613">
    <property type="protein sequence ID" value="KAF2162484.1"/>
    <property type="molecule type" value="Genomic_DNA"/>
</dbReference>
<gene>
    <name evidence="1" type="ORF">M409DRAFT_58244</name>
</gene>